<keyword evidence="2" id="KW-0963">Cytoplasm</keyword>
<sequence>MIKVLIVDDEPKLREGLRSLIPWEEEGYTVVATAANGFEALEKYNTFAPKLVVADIRMPGMDGLELITELRRQNAKCHVLILSGYADFEYAKRAISNRIDGYLLKPVDEDELISYLREMRVTIGQEDMLSVLQNVVEENTREVWLRGLLQPGPGDISPTEAADKLKLQGSSEVVLLRLLNSGKGEEGKEERVRSELERHWQPEEAEFFSLPPYAGLLLKAPLKDAAARTALWQELNRVISREGLDFYAASGGAAAGPERIAGSFAAAKGLLEQAFFGRREILSGGFMEHWAEAAVEPADEQGETGERDEEMELLLAVETGSTEILQPLVKQIIGKLVEARHDEAYIKDNLIRMISSTIARLEAANPEVRALISGNVSPASEVYNSFYLMDIHEMVTDYLEHLAGQLNSGGRGDEIKRITDLIQRRYNENLKLGMLAQIFNYNSAYLGKMFKNQIGEHFNTYLDKVRIEKAKQFLAQGMKVYEVAERVGYMNADYFNAKFRKYVGVSPSAFRKEQ</sequence>
<keyword evidence="5" id="KW-0805">Transcription regulation</keyword>
<dbReference type="PANTHER" id="PTHR42713:SF3">
    <property type="entry name" value="TRANSCRIPTIONAL REGULATORY PROTEIN HPTR"/>
    <property type="match status" value="1"/>
</dbReference>
<keyword evidence="12" id="KW-1185">Reference proteome</keyword>
<evidence type="ECO:0000256" key="7">
    <source>
        <dbReference type="ARBA" id="ARBA00023163"/>
    </source>
</evidence>
<proteinExistence type="predicted"/>
<dbReference type="SUPFAM" id="SSF46689">
    <property type="entry name" value="Homeodomain-like"/>
    <property type="match status" value="1"/>
</dbReference>
<dbReference type="EMBL" id="FNDX01000011">
    <property type="protein sequence ID" value="SDJ09545.1"/>
    <property type="molecule type" value="Genomic_DNA"/>
</dbReference>
<comment type="subcellular location">
    <subcellularLocation>
        <location evidence="1">Cytoplasm</location>
    </subcellularLocation>
</comment>
<dbReference type="GO" id="GO:0003700">
    <property type="term" value="F:DNA-binding transcription factor activity"/>
    <property type="evidence" value="ECO:0007669"/>
    <property type="project" value="InterPro"/>
</dbReference>
<dbReference type="InterPro" id="IPR020449">
    <property type="entry name" value="Tscrpt_reg_AraC-type_HTH"/>
</dbReference>
<dbReference type="Proteomes" id="UP000199050">
    <property type="component" value="Unassembled WGS sequence"/>
</dbReference>
<dbReference type="PROSITE" id="PS50110">
    <property type="entry name" value="RESPONSE_REGULATORY"/>
    <property type="match status" value="1"/>
</dbReference>
<dbReference type="GO" id="GO:0043565">
    <property type="term" value="F:sequence-specific DNA binding"/>
    <property type="evidence" value="ECO:0007669"/>
    <property type="project" value="InterPro"/>
</dbReference>
<dbReference type="InterPro" id="IPR001789">
    <property type="entry name" value="Sig_transdc_resp-reg_receiver"/>
</dbReference>
<keyword evidence="6" id="KW-0238">DNA-binding</keyword>
<dbReference type="Pfam" id="PF12833">
    <property type="entry name" value="HTH_18"/>
    <property type="match status" value="1"/>
</dbReference>
<dbReference type="InterPro" id="IPR018062">
    <property type="entry name" value="HTH_AraC-typ_CS"/>
</dbReference>
<evidence type="ECO:0000256" key="1">
    <source>
        <dbReference type="ARBA" id="ARBA00004496"/>
    </source>
</evidence>
<dbReference type="Pfam" id="PF00072">
    <property type="entry name" value="Response_reg"/>
    <property type="match status" value="1"/>
</dbReference>
<dbReference type="Gene3D" id="3.40.50.2300">
    <property type="match status" value="1"/>
</dbReference>
<dbReference type="InterPro" id="IPR018060">
    <property type="entry name" value="HTH_AraC"/>
</dbReference>
<dbReference type="STRING" id="1174501.SAMN05216192_111170"/>
<evidence type="ECO:0000256" key="3">
    <source>
        <dbReference type="ARBA" id="ARBA00022553"/>
    </source>
</evidence>
<dbReference type="InterPro" id="IPR011006">
    <property type="entry name" value="CheY-like_superfamily"/>
</dbReference>
<keyword evidence="4" id="KW-0902">Two-component regulatory system</keyword>
<evidence type="ECO:0000313" key="11">
    <source>
        <dbReference type="EMBL" id="SDJ09545.1"/>
    </source>
</evidence>
<dbReference type="PROSITE" id="PS00041">
    <property type="entry name" value="HTH_ARAC_FAMILY_1"/>
    <property type="match status" value="1"/>
</dbReference>
<dbReference type="CDD" id="cd17536">
    <property type="entry name" value="REC_YesN-like"/>
    <property type="match status" value="1"/>
</dbReference>
<feature type="modified residue" description="4-aspartylphosphate" evidence="8">
    <location>
        <position position="55"/>
    </location>
</feature>
<dbReference type="PANTHER" id="PTHR42713">
    <property type="entry name" value="HISTIDINE KINASE-RELATED"/>
    <property type="match status" value="1"/>
</dbReference>
<name>A0A1G8QYZ6_9BACL</name>
<dbReference type="InterPro" id="IPR051552">
    <property type="entry name" value="HptR"/>
</dbReference>
<evidence type="ECO:0000256" key="5">
    <source>
        <dbReference type="ARBA" id="ARBA00023015"/>
    </source>
</evidence>
<dbReference type="PROSITE" id="PS01124">
    <property type="entry name" value="HTH_ARAC_FAMILY_2"/>
    <property type="match status" value="1"/>
</dbReference>
<dbReference type="OrthoDB" id="342399at2"/>
<dbReference type="SMART" id="SM00342">
    <property type="entry name" value="HTH_ARAC"/>
    <property type="match status" value="1"/>
</dbReference>
<protein>
    <submittedName>
        <fullName evidence="11">Two-component system, response regulator YesN</fullName>
    </submittedName>
</protein>
<dbReference type="RefSeq" id="WP_090714579.1">
    <property type="nucleotide sequence ID" value="NZ_CBCSKY010000009.1"/>
</dbReference>
<evidence type="ECO:0000259" key="9">
    <source>
        <dbReference type="PROSITE" id="PS01124"/>
    </source>
</evidence>
<dbReference type="GO" id="GO:0005737">
    <property type="term" value="C:cytoplasm"/>
    <property type="evidence" value="ECO:0007669"/>
    <property type="project" value="UniProtKB-SubCell"/>
</dbReference>
<evidence type="ECO:0000313" key="12">
    <source>
        <dbReference type="Proteomes" id="UP000199050"/>
    </source>
</evidence>
<keyword evidence="3 8" id="KW-0597">Phosphoprotein</keyword>
<dbReference type="SUPFAM" id="SSF52172">
    <property type="entry name" value="CheY-like"/>
    <property type="match status" value="1"/>
</dbReference>
<dbReference type="Gene3D" id="1.10.10.60">
    <property type="entry name" value="Homeodomain-like"/>
    <property type="match status" value="2"/>
</dbReference>
<organism evidence="11 12">
    <name type="scientific">Paenibacillus typhae</name>
    <dbReference type="NCBI Taxonomy" id="1174501"/>
    <lineage>
        <taxon>Bacteria</taxon>
        <taxon>Bacillati</taxon>
        <taxon>Bacillota</taxon>
        <taxon>Bacilli</taxon>
        <taxon>Bacillales</taxon>
        <taxon>Paenibacillaceae</taxon>
        <taxon>Paenibacillus</taxon>
    </lineage>
</organism>
<gene>
    <name evidence="11" type="ORF">SAMN05216192_111170</name>
</gene>
<evidence type="ECO:0000256" key="4">
    <source>
        <dbReference type="ARBA" id="ARBA00023012"/>
    </source>
</evidence>
<feature type="domain" description="HTH araC/xylS-type" evidence="9">
    <location>
        <begin position="416"/>
        <end position="513"/>
    </location>
</feature>
<dbReference type="AlphaFoldDB" id="A0A1G8QYZ6"/>
<evidence type="ECO:0000259" key="10">
    <source>
        <dbReference type="PROSITE" id="PS50110"/>
    </source>
</evidence>
<feature type="domain" description="Response regulatory" evidence="10">
    <location>
        <begin position="3"/>
        <end position="120"/>
    </location>
</feature>
<dbReference type="SMART" id="SM00448">
    <property type="entry name" value="REC"/>
    <property type="match status" value="1"/>
</dbReference>
<evidence type="ECO:0000256" key="2">
    <source>
        <dbReference type="ARBA" id="ARBA00022490"/>
    </source>
</evidence>
<evidence type="ECO:0000256" key="8">
    <source>
        <dbReference type="PROSITE-ProRule" id="PRU00169"/>
    </source>
</evidence>
<dbReference type="PRINTS" id="PR00032">
    <property type="entry name" value="HTHARAC"/>
</dbReference>
<dbReference type="GO" id="GO:0000160">
    <property type="term" value="P:phosphorelay signal transduction system"/>
    <property type="evidence" value="ECO:0007669"/>
    <property type="project" value="UniProtKB-KW"/>
</dbReference>
<keyword evidence="7" id="KW-0804">Transcription</keyword>
<accession>A0A1G8QYZ6</accession>
<evidence type="ECO:0000256" key="6">
    <source>
        <dbReference type="ARBA" id="ARBA00023125"/>
    </source>
</evidence>
<dbReference type="InterPro" id="IPR009057">
    <property type="entry name" value="Homeodomain-like_sf"/>
</dbReference>
<reference evidence="12" key="1">
    <citation type="submission" date="2016-10" db="EMBL/GenBank/DDBJ databases">
        <authorList>
            <person name="Varghese N."/>
            <person name="Submissions S."/>
        </authorList>
    </citation>
    <scope>NUCLEOTIDE SEQUENCE [LARGE SCALE GENOMIC DNA]</scope>
    <source>
        <strain evidence="12">CGMCC 1.11012</strain>
    </source>
</reference>